<evidence type="ECO:0000256" key="1">
    <source>
        <dbReference type="ARBA" id="ARBA00022737"/>
    </source>
</evidence>
<keyword evidence="3 4" id="KW-0040">ANK repeat</keyword>
<comment type="caution">
    <text evidence="6">The sequence shown here is derived from an EMBL/GenBank/DDBJ whole genome shotgun (WGS) entry which is preliminary data.</text>
</comment>
<evidence type="ECO:0000256" key="2">
    <source>
        <dbReference type="ARBA" id="ARBA00022837"/>
    </source>
</evidence>
<dbReference type="OrthoDB" id="442382at2759"/>
<feature type="compositionally biased region" description="Basic and acidic residues" evidence="5">
    <location>
        <begin position="28"/>
        <end position="38"/>
    </location>
</feature>
<dbReference type="InterPro" id="IPR011992">
    <property type="entry name" value="EF-hand-dom_pair"/>
</dbReference>
<feature type="repeat" description="ANK" evidence="4">
    <location>
        <begin position="592"/>
        <end position="624"/>
    </location>
</feature>
<dbReference type="EMBL" id="CAMXCT020000201">
    <property type="protein sequence ID" value="CAL1128767.1"/>
    <property type="molecule type" value="Genomic_DNA"/>
</dbReference>
<feature type="repeat" description="ANK" evidence="4">
    <location>
        <begin position="724"/>
        <end position="756"/>
    </location>
</feature>
<dbReference type="InterPro" id="IPR036770">
    <property type="entry name" value="Ankyrin_rpt-contain_sf"/>
</dbReference>
<keyword evidence="1" id="KW-0677">Repeat</keyword>
<reference evidence="7 8" key="2">
    <citation type="submission" date="2024-05" db="EMBL/GenBank/DDBJ databases">
        <authorList>
            <person name="Chen Y."/>
            <person name="Shah S."/>
            <person name="Dougan E. K."/>
            <person name="Thang M."/>
            <person name="Chan C."/>
        </authorList>
    </citation>
    <scope>NUCLEOTIDE SEQUENCE [LARGE SCALE GENOMIC DNA]</scope>
</reference>
<dbReference type="PROSITE" id="PS50297">
    <property type="entry name" value="ANK_REP_REGION"/>
    <property type="match status" value="6"/>
</dbReference>
<name>A0A9P1BL75_9DINO</name>
<feature type="repeat" description="ANK" evidence="4">
    <location>
        <begin position="559"/>
        <end position="591"/>
    </location>
</feature>
<dbReference type="PROSITE" id="PS50088">
    <property type="entry name" value="ANK_REPEAT"/>
    <property type="match status" value="6"/>
</dbReference>
<gene>
    <name evidence="6" type="ORF">C1SCF055_LOCUS3724</name>
</gene>
<evidence type="ECO:0000256" key="5">
    <source>
        <dbReference type="SAM" id="MobiDB-lite"/>
    </source>
</evidence>
<dbReference type="PROSITE" id="PS00018">
    <property type="entry name" value="EF_HAND_1"/>
    <property type="match status" value="1"/>
</dbReference>
<dbReference type="PRINTS" id="PR01415">
    <property type="entry name" value="ANKYRIN"/>
</dbReference>
<proteinExistence type="predicted"/>
<dbReference type="SUPFAM" id="SSF47473">
    <property type="entry name" value="EF-hand"/>
    <property type="match status" value="1"/>
</dbReference>
<feature type="repeat" description="ANK" evidence="4">
    <location>
        <begin position="625"/>
        <end position="657"/>
    </location>
</feature>
<dbReference type="SMART" id="SM00248">
    <property type="entry name" value="ANK"/>
    <property type="match status" value="6"/>
</dbReference>
<feature type="repeat" description="ANK" evidence="4">
    <location>
        <begin position="691"/>
        <end position="723"/>
    </location>
</feature>
<feature type="region of interest" description="Disordered" evidence="5">
    <location>
        <begin position="1"/>
        <end position="65"/>
    </location>
</feature>
<keyword evidence="8" id="KW-1185">Reference proteome</keyword>
<dbReference type="Gene3D" id="1.10.238.10">
    <property type="entry name" value="EF-hand"/>
    <property type="match status" value="1"/>
</dbReference>
<feature type="compositionally biased region" description="Low complexity" evidence="5">
    <location>
        <begin position="14"/>
        <end position="27"/>
    </location>
</feature>
<reference evidence="6" key="1">
    <citation type="submission" date="2022-10" db="EMBL/GenBank/DDBJ databases">
        <authorList>
            <person name="Chen Y."/>
            <person name="Dougan E. K."/>
            <person name="Chan C."/>
            <person name="Rhodes N."/>
            <person name="Thang M."/>
        </authorList>
    </citation>
    <scope>NUCLEOTIDE SEQUENCE</scope>
</reference>
<dbReference type="InterPro" id="IPR051637">
    <property type="entry name" value="Ank_repeat_dom-contain_49"/>
</dbReference>
<evidence type="ECO:0000256" key="3">
    <source>
        <dbReference type="ARBA" id="ARBA00023043"/>
    </source>
</evidence>
<protein>
    <submittedName>
        <fullName evidence="7">Ankyrin-3</fullName>
    </submittedName>
</protein>
<organism evidence="6">
    <name type="scientific">Cladocopium goreaui</name>
    <dbReference type="NCBI Taxonomy" id="2562237"/>
    <lineage>
        <taxon>Eukaryota</taxon>
        <taxon>Sar</taxon>
        <taxon>Alveolata</taxon>
        <taxon>Dinophyceae</taxon>
        <taxon>Suessiales</taxon>
        <taxon>Symbiodiniaceae</taxon>
        <taxon>Cladocopium</taxon>
    </lineage>
</organism>
<dbReference type="EMBL" id="CAMXCT010000201">
    <property type="protein sequence ID" value="CAI3975392.1"/>
    <property type="molecule type" value="Genomic_DNA"/>
</dbReference>
<dbReference type="PANTHER" id="PTHR24180:SF45">
    <property type="entry name" value="POLY [ADP-RIBOSE] POLYMERASE TANKYRASE"/>
    <property type="match status" value="1"/>
</dbReference>
<evidence type="ECO:0000313" key="7">
    <source>
        <dbReference type="EMBL" id="CAL4762704.1"/>
    </source>
</evidence>
<dbReference type="PANTHER" id="PTHR24180">
    <property type="entry name" value="CYCLIN-DEPENDENT KINASE INHIBITOR 2C-RELATED"/>
    <property type="match status" value="1"/>
</dbReference>
<evidence type="ECO:0000313" key="8">
    <source>
        <dbReference type="Proteomes" id="UP001152797"/>
    </source>
</evidence>
<feature type="repeat" description="ANK" evidence="4">
    <location>
        <begin position="658"/>
        <end position="690"/>
    </location>
</feature>
<sequence>MGCSCSKTTAAPRGKPLPSLLGSSLKLHLSDGEGDQKTDRRKRGLHERLSSTRSTDLESGGSTSSSVSWETELLRVSSDLEQKLKDPHFVAQCCDLDGSGDLDMHELGHAARAFGMKLSPERLRQLMAGAKRASKERFAEVVAEPVLPSERTRPTVPQSLRGMALGQLQHLEALFIQSGWLAAQCDAYNAKHADAIRKKEKGFFQRVCNLYSLDAYVVSPMSKPGHCAAREQDRTGSVPPATDKMSFSSLLNPNGLIVHCFVSHFWGKLFSETVTALRLWAEHYQRSDAGTASTTTLGTAGTACPKAVVFWICLFAVNQHDVADEVGDSPMQGPFNAAIAKATGGAVMVLDQDINPFKRIWCLFEVSRLKELNQPFELICEMGSLSRPGSLEGAFKAKPDAMKRILQATVESLWTVSAIKAQASVIEDKVHIWQEIANPGSRKVIRGMYTLLCNMQHSDELPEESHFWLTDFDRYIQSLLSTSLLLFLLSHQYIKSAARCCAHGACFTKEQFQQIYDQLSPEEQPGWLSQLLNANARDERLDTVHFLLHLRADTEMVWQGNTALMHAANGGQQAVSRLLLEHGANVAAADSDGTTALMRAALGGHLAVVQLLLDHGADVKATEIDGTTALMHSALAGHEAVVKLLLKNGASVLRAEEDGTTALMGAALGGHTAVAKLLLEHGADVLAAEDDGMTPLMGAALDGHAAVTQLLLEYRADVAALTCSGMTALNFAAESGHDKVVNLLLNHAGDSESVDHVSKVMPLGTNSDQDGMERLKKKYGAKTSKAPKTSTDFTKTSTTICV</sequence>
<dbReference type="Pfam" id="PF12796">
    <property type="entry name" value="Ank_2"/>
    <property type="match status" value="3"/>
</dbReference>
<evidence type="ECO:0000256" key="4">
    <source>
        <dbReference type="PROSITE-ProRule" id="PRU00023"/>
    </source>
</evidence>
<dbReference type="InterPro" id="IPR002110">
    <property type="entry name" value="Ankyrin_rpt"/>
</dbReference>
<evidence type="ECO:0000313" key="6">
    <source>
        <dbReference type="EMBL" id="CAI3975392.1"/>
    </source>
</evidence>
<dbReference type="InterPro" id="IPR018247">
    <property type="entry name" value="EF_Hand_1_Ca_BS"/>
</dbReference>
<dbReference type="EMBL" id="CAMXCT030000201">
    <property type="protein sequence ID" value="CAL4762704.1"/>
    <property type="molecule type" value="Genomic_DNA"/>
</dbReference>
<accession>A0A9P1BL75</accession>
<dbReference type="Proteomes" id="UP001152797">
    <property type="component" value="Unassembled WGS sequence"/>
</dbReference>
<dbReference type="SUPFAM" id="SSF48403">
    <property type="entry name" value="Ankyrin repeat"/>
    <property type="match status" value="1"/>
</dbReference>
<dbReference type="AlphaFoldDB" id="A0A9P1BL75"/>
<dbReference type="Gene3D" id="1.25.40.20">
    <property type="entry name" value="Ankyrin repeat-containing domain"/>
    <property type="match status" value="3"/>
</dbReference>
<keyword evidence="2" id="KW-0106">Calcium</keyword>